<evidence type="ECO:0000256" key="1">
    <source>
        <dbReference type="HAMAP-Rule" id="MF_00652"/>
    </source>
</evidence>
<reference evidence="2 3" key="1">
    <citation type="journal article" date="2024" name="Appl. Environ. Microbiol.">
        <title>Pontiella agarivorans sp. nov., a novel marine anaerobic bacterium capable of degrading macroalgal polysaccharides and fixing nitrogen.</title>
        <authorList>
            <person name="Liu N."/>
            <person name="Kivenson V."/>
            <person name="Peng X."/>
            <person name="Cui Z."/>
            <person name="Lankiewicz T.S."/>
            <person name="Gosselin K.M."/>
            <person name="English C.J."/>
            <person name="Blair E.M."/>
            <person name="O'Malley M.A."/>
            <person name="Valentine D.L."/>
        </authorList>
    </citation>
    <scope>NUCLEOTIDE SEQUENCE [LARGE SCALE GENOMIC DNA]</scope>
    <source>
        <strain evidence="2 3">NLcol2</strain>
    </source>
</reference>
<dbReference type="EMBL" id="JARVCO010000002">
    <property type="protein sequence ID" value="MDZ8117663.1"/>
    <property type="molecule type" value="Genomic_DNA"/>
</dbReference>
<evidence type="ECO:0000313" key="3">
    <source>
        <dbReference type="Proteomes" id="UP001290861"/>
    </source>
</evidence>
<dbReference type="InterPro" id="IPR005583">
    <property type="entry name" value="YaaA"/>
</dbReference>
<dbReference type="NCBIfam" id="NF002542">
    <property type="entry name" value="PRK02101.1-3"/>
    <property type="match status" value="1"/>
</dbReference>
<dbReference type="PANTHER" id="PTHR30283">
    <property type="entry name" value="PEROXIDE STRESS RESPONSE PROTEIN YAAA"/>
    <property type="match status" value="1"/>
</dbReference>
<proteinExistence type="inferred from homology"/>
<dbReference type="HAMAP" id="MF_00652">
    <property type="entry name" value="UPF0246"/>
    <property type="match status" value="1"/>
</dbReference>
<comment type="similarity">
    <text evidence="1">Belongs to the UPF0246 family.</text>
</comment>
<name>A0ABU5MU04_9BACT</name>
<comment type="caution">
    <text evidence="2">The sequence shown here is derived from an EMBL/GenBank/DDBJ whole genome shotgun (WGS) entry which is preliminary data.</text>
</comment>
<dbReference type="Pfam" id="PF03883">
    <property type="entry name" value="H2O2_YaaD"/>
    <property type="match status" value="1"/>
</dbReference>
<dbReference type="Proteomes" id="UP001290861">
    <property type="component" value="Unassembled WGS sequence"/>
</dbReference>
<dbReference type="RefSeq" id="WP_322607462.1">
    <property type="nucleotide sequence ID" value="NZ_JARVCO010000002.1"/>
</dbReference>
<protein>
    <recommendedName>
        <fullName evidence="1">UPF0246 protein P9H32_03410</fullName>
    </recommendedName>
</protein>
<evidence type="ECO:0000313" key="2">
    <source>
        <dbReference type="EMBL" id="MDZ8117663.1"/>
    </source>
</evidence>
<dbReference type="PANTHER" id="PTHR30283:SF4">
    <property type="entry name" value="PEROXIDE STRESS RESISTANCE PROTEIN YAAA"/>
    <property type="match status" value="1"/>
</dbReference>
<organism evidence="2 3">
    <name type="scientific">Pontiella agarivorans</name>
    <dbReference type="NCBI Taxonomy" id="3038953"/>
    <lineage>
        <taxon>Bacteria</taxon>
        <taxon>Pseudomonadati</taxon>
        <taxon>Kiritimatiellota</taxon>
        <taxon>Kiritimatiellia</taxon>
        <taxon>Kiritimatiellales</taxon>
        <taxon>Pontiellaceae</taxon>
        <taxon>Pontiella</taxon>
    </lineage>
</organism>
<gene>
    <name evidence="2" type="primary">yaaA</name>
    <name evidence="2" type="ORF">P9H32_03410</name>
</gene>
<accession>A0ABU5MU04</accession>
<sequence>MICLLSPSKSMNMEPAKLKDFTEPAFLEKSRKLVSKARKFSTPQLMEFMEISEKLAELNRQRFKDWNPPFNLENAKQAALAFTGDVYDGLDAPSLKKADLDFAQQHLRILSGLYGLLKPLDLIQPYRLEMGRPLETRGAKNLYEFWRASITEELNQTEADVVINLASNEYFKAVDKKGLNKNIISPVFKDEKNGNFKIISFFAKKARGSMARFLIENRIKTPDGLLEFSENGYAFNTELSTPAKPVFTRPENLA</sequence>
<keyword evidence="3" id="KW-1185">Reference proteome</keyword>